<dbReference type="GO" id="GO:0032259">
    <property type="term" value="P:methylation"/>
    <property type="evidence" value="ECO:0007669"/>
    <property type="project" value="UniProtKB-KW"/>
</dbReference>
<feature type="domain" description="Type II methyltransferase M.TaqI-like" evidence="6">
    <location>
        <begin position="468"/>
        <end position="637"/>
    </location>
</feature>
<evidence type="ECO:0000313" key="8">
    <source>
        <dbReference type="Proteomes" id="UP000228921"/>
    </source>
</evidence>
<comment type="caution">
    <text evidence="7">The sequence shown here is derived from an EMBL/GenBank/DDBJ whole genome shotgun (WGS) entry which is preliminary data.</text>
</comment>
<dbReference type="InterPro" id="IPR029063">
    <property type="entry name" value="SAM-dependent_MTases_sf"/>
</dbReference>
<accession>A0A2M8NYN7</accession>
<dbReference type="GO" id="GO:0004519">
    <property type="term" value="F:endonuclease activity"/>
    <property type="evidence" value="ECO:0007669"/>
    <property type="project" value="UniProtKB-KW"/>
</dbReference>
<evidence type="ECO:0000256" key="2">
    <source>
        <dbReference type="ARBA" id="ARBA00022603"/>
    </source>
</evidence>
<reference evidence="7 8" key="1">
    <citation type="submission" date="2017-11" db="EMBL/GenBank/DDBJ databases">
        <title>Evolution of Phototrophy in the Chloroflexi Phylum Driven by Horizontal Gene Transfer.</title>
        <authorList>
            <person name="Ward L.M."/>
            <person name="Hemp J."/>
            <person name="Shih P.M."/>
            <person name="Mcglynn S.E."/>
            <person name="Fischer W."/>
        </authorList>
    </citation>
    <scope>NUCLEOTIDE SEQUENCE [LARGE SCALE GENOMIC DNA]</scope>
    <source>
        <strain evidence="7">CP2_2F</strain>
    </source>
</reference>
<comment type="catalytic activity">
    <reaction evidence="5">
        <text>a 2'-deoxyadenosine in DNA + S-adenosyl-L-methionine = an N(6)-methyl-2'-deoxyadenosine in DNA + S-adenosyl-L-homocysteine + H(+)</text>
        <dbReference type="Rhea" id="RHEA:15197"/>
        <dbReference type="Rhea" id="RHEA-COMP:12418"/>
        <dbReference type="Rhea" id="RHEA-COMP:12419"/>
        <dbReference type="ChEBI" id="CHEBI:15378"/>
        <dbReference type="ChEBI" id="CHEBI:57856"/>
        <dbReference type="ChEBI" id="CHEBI:59789"/>
        <dbReference type="ChEBI" id="CHEBI:90615"/>
        <dbReference type="ChEBI" id="CHEBI:90616"/>
        <dbReference type="EC" id="2.1.1.72"/>
    </reaction>
</comment>
<keyword evidence="7" id="KW-0255">Endonuclease</keyword>
<evidence type="ECO:0000256" key="1">
    <source>
        <dbReference type="ARBA" id="ARBA00011900"/>
    </source>
</evidence>
<keyword evidence="2" id="KW-0489">Methyltransferase</keyword>
<keyword evidence="4" id="KW-0949">S-adenosyl-L-methionine</keyword>
<dbReference type="PRINTS" id="PR00507">
    <property type="entry name" value="N12N6MTFRASE"/>
</dbReference>
<proteinExistence type="predicted"/>
<evidence type="ECO:0000256" key="4">
    <source>
        <dbReference type="ARBA" id="ARBA00022691"/>
    </source>
</evidence>
<organism evidence="7 8">
    <name type="scientific">Candidatus Thermofonsia Clade 1 bacterium</name>
    <dbReference type="NCBI Taxonomy" id="2364210"/>
    <lineage>
        <taxon>Bacteria</taxon>
        <taxon>Bacillati</taxon>
        <taxon>Chloroflexota</taxon>
        <taxon>Candidatus Thermofontia</taxon>
        <taxon>Candidatus Thermofonsia Clade 1</taxon>
    </lineage>
</organism>
<dbReference type="AlphaFoldDB" id="A0A2M8NYN7"/>
<gene>
    <name evidence="7" type="ORF">CUN51_07765</name>
</gene>
<keyword evidence="3" id="KW-0808">Transferase</keyword>
<dbReference type="EMBL" id="PGTK01000010">
    <property type="protein sequence ID" value="PJF30411.1"/>
    <property type="molecule type" value="Genomic_DNA"/>
</dbReference>
<sequence length="952" mass="107918">MPAPESIHALIDHFRAKREEYKSDRYNETQARVELINPFFEALGWDINNAQHRPPSMRDVVHEDELRTPDHCKFPDYTFRIGGVRKFCVEAKKPARSLIDYREAAYQLRSYGWSTGLPLSILTDFAEFAVYDCRIKPDRNDEAKTARLYYFTFEQYDEHWETIASLFSYEAVLNGALDRFAESDPPRGAQTVDAAFLKDLNLWRRLLAKRLWLLNRDRRALSEADINYAVQKILDRIIFLRICEDRGAERYGTLLAHTNGSRIYARLNELFKAARDRYNSGLFYFPPPERDHAEQPDSLTPDLIVDDETLTEILKGLYHPYSPYVFSEIPIEILGQAYERFLGDVIRIETKANQTIIEIEPKPEVRKAGGVYYTPTYIVDYIVAQTLTPLLEGKTPAQAARLRILDPACGSGSFLIGAYQFLLDWYLRAYSADSPEKHEHKGILRRVTTKNGFEWRLSIQARKDILINNLYGVDIDSRAVETTKLSLLLRALEGETDETINQQLQLWRTRALPDLGRNIQCGNALIGPDFELFAAQRGLQLSAADYARINYFDWHSAFAPVFAQGGFDAVIGNPPYSAELADYERDYLKKCYPIGSTNTAALMMVQAHRLLKAKGVIGMIVPKSFTYASTWQKTRSFFEPELAHLVDVGRAWREVNLEQSIFVALKGAPSEVYLSSVRQGKAITGSERIDKADCGKFGFFLNGISSAELRIAKKVASVGAMLGDFVTNTRGGMLQSKVGKTPGQFEVIGGTNIARWRFDGRKGYLQLPDEEIERLPHHAFVQSGSLLVQNIVTHVRTPVEGIRIVGTLPDADHIQHIVILDTVNQLANRSPMASEYLLALLHAKLINWYVYRFIFAKASITMHLDGVVTNRIPVKALDLSKPKERAMHDQIVAAVQTLLDLHKQLATAASPATQQPLQRRIAALERKIDEWVYQLYGLSAEEIALIEGEAAR</sequence>
<dbReference type="InterPro" id="IPR002052">
    <property type="entry name" value="DNA_methylase_N6_adenine_CS"/>
</dbReference>
<dbReference type="Pfam" id="PF07669">
    <property type="entry name" value="Eco57I"/>
    <property type="match status" value="1"/>
</dbReference>
<dbReference type="SUPFAM" id="SSF53335">
    <property type="entry name" value="S-adenosyl-L-methionine-dependent methyltransferases"/>
    <property type="match status" value="1"/>
</dbReference>
<dbReference type="Gene3D" id="3.40.50.150">
    <property type="entry name" value="Vaccinia Virus protein VP39"/>
    <property type="match status" value="1"/>
</dbReference>
<dbReference type="PROSITE" id="PS00092">
    <property type="entry name" value="N6_MTASE"/>
    <property type="match status" value="1"/>
</dbReference>
<dbReference type="GO" id="GO:0009007">
    <property type="term" value="F:site-specific DNA-methyltransferase (adenine-specific) activity"/>
    <property type="evidence" value="ECO:0007669"/>
    <property type="project" value="UniProtKB-EC"/>
</dbReference>
<protein>
    <recommendedName>
        <fullName evidence="1">site-specific DNA-methyltransferase (adenine-specific)</fullName>
        <ecNumber evidence="1">2.1.1.72</ecNumber>
    </recommendedName>
</protein>
<dbReference type="GO" id="GO:0006304">
    <property type="term" value="P:DNA modification"/>
    <property type="evidence" value="ECO:0007669"/>
    <property type="project" value="InterPro"/>
</dbReference>
<dbReference type="PANTHER" id="PTHR33841:SF1">
    <property type="entry name" value="DNA METHYLTRANSFERASE A"/>
    <property type="match status" value="1"/>
</dbReference>
<dbReference type="Proteomes" id="UP000228921">
    <property type="component" value="Unassembled WGS sequence"/>
</dbReference>
<name>A0A2M8NYN7_9CHLR</name>
<dbReference type="InterPro" id="IPR050953">
    <property type="entry name" value="N4_N6_ade-DNA_methylase"/>
</dbReference>
<keyword evidence="7" id="KW-0540">Nuclease</keyword>
<keyword evidence="7" id="KW-0378">Hydrolase</keyword>
<dbReference type="EC" id="2.1.1.72" evidence="1"/>
<dbReference type="PANTHER" id="PTHR33841">
    <property type="entry name" value="DNA METHYLTRANSFERASE YEEA-RELATED"/>
    <property type="match status" value="1"/>
</dbReference>
<evidence type="ECO:0000256" key="5">
    <source>
        <dbReference type="ARBA" id="ARBA00047942"/>
    </source>
</evidence>
<evidence type="ECO:0000259" key="6">
    <source>
        <dbReference type="Pfam" id="PF07669"/>
    </source>
</evidence>
<dbReference type="GO" id="GO:0003676">
    <property type="term" value="F:nucleic acid binding"/>
    <property type="evidence" value="ECO:0007669"/>
    <property type="project" value="InterPro"/>
</dbReference>
<dbReference type="InterPro" id="IPR011639">
    <property type="entry name" value="MethylTrfase_TaqI-like_dom"/>
</dbReference>
<evidence type="ECO:0000256" key="3">
    <source>
        <dbReference type="ARBA" id="ARBA00022679"/>
    </source>
</evidence>
<evidence type="ECO:0000313" key="7">
    <source>
        <dbReference type="EMBL" id="PJF30411.1"/>
    </source>
</evidence>